<keyword evidence="2" id="KW-1185">Reference proteome</keyword>
<dbReference type="Proteomes" id="UP000823775">
    <property type="component" value="Unassembled WGS sequence"/>
</dbReference>
<name>A0ABS8WY14_DATST</name>
<accession>A0ABS8WY14</accession>
<protein>
    <submittedName>
        <fullName evidence="1">Uncharacterized protein</fullName>
    </submittedName>
</protein>
<reference evidence="1 2" key="1">
    <citation type="journal article" date="2021" name="BMC Genomics">
        <title>Datura genome reveals duplications of psychoactive alkaloid biosynthetic genes and high mutation rate following tissue culture.</title>
        <authorList>
            <person name="Rajewski A."/>
            <person name="Carter-House D."/>
            <person name="Stajich J."/>
            <person name="Litt A."/>
        </authorList>
    </citation>
    <scope>NUCLEOTIDE SEQUENCE [LARGE SCALE GENOMIC DNA]</scope>
    <source>
        <strain evidence="1">AR-01</strain>
    </source>
</reference>
<proteinExistence type="predicted"/>
<evidence type="ECO:0000313" key="1">
    <source>
        <dbReference type="EMBL" id="MCE3216534.1"/>
    </source>
</evidence>
<evidence type="ECO:0000313" key="2">
    <source>
        <dbReference type="Proteomes" id="UP000823775"/>
    </source>
</evidence>
<sequence>MAAIMERLKMLTRQNVLWQTMVWVLTLAIKKQVKALRDRDIRIKTNTLSRQLMGEIEREKGSINSKIEIMLERISERVVSINLGVRELKYDLLTLTQTGPLVGMATTNPECVGCYGENIMRSGKTPHYKVEDVDEESARVEYLNEIDIS</sequence>
<dbReference type="EMBL" id="JACEIK010013487">
    <property type="protein sequence ID" value="MCE3216534.1"/>
    <property type="molecule type" value="Genomic_DNA"/>
</dbReference>
<comment type="caution">
    <text evidence="1">The sequence shown here is derived from an EMBL/GenBank/DDBJ whole genome shotgun (WGS) entry which is preliminary data.</text>
</comment>
<gene>
    <name evidence="1" type="ORF">HAX54_006792</name>
</gene>
<organism evidence="1 2">
    <name type="scientific">Datura stramonium</name>
    <name type="common">Jimsonweed</name>
    <name type="synonym">Common thornapple</name>
    <dbReference type="NCBI Taxonomy" id="4076"/>
    <lineage>
        <taxon>Eukaryota</taxon>
        <taxon>Viridiplantae</taxon>
        <taxon>Streptophyta</taxon>
        <taxon>Embryophyta</taxon>
        <taxon>Tracheophyta</taxon>
        <taxon>Spermatophyta</taxon>
        <taxon>Magnoliopsida</taxon>
        <taxon>eudicotyledons</taxon>
        <taxon>Gunneridae</taxon>
        <taxon>Pentapetalae</taxon>
        <taxon>asterids</taxon>
        <taxon>lamiids</taxon>
        <taxon>Solanales</taxon>
        <taxon>Solanaceae</taxon>
        <taxon>Solanoideae</taxon>
        <taxon>Datureae</taxon>
        <taxon>Datura</taxon>
    </lineage>
</organism>